<evidence type="ECO:0000256" key="6">
    <source>
        <dbReference type="ARBA" id="ARBA00022982"/>
    </source>
</evidence>
<keyword evidence="4 8" id="KW-0349">Heme</keyword>
<dbReference type="PANTHER" id="PTHR39425">
    <property type="entry name" value="LIPOPROTEIN CYTOCHROME C"/>
    <property type="match status" value="1"/>
</dbReference>
<evidence type="ECO:0000256" key="7">
    <source>
        <dbReference type="ARBA" id="ARBA00023004"/>
    </source>
</evidence>
<keyword evidence="9" id="KW-1133">Transmembrane helix</keyword>
<dbReference type="Proteomes" id="UP000262607">
    <property type="component" value="Chromosome"/>
</dbReference>
<dbReference type="PANTHER" id="PTHR39425:SF1">
    <property type="entry name" value="CYTOCHROME C7-LIKE DOMAIN-CONTAINING PROTEIN"/>
    <property type="match status" value="1"/>
</dbReference>
<dbReference type="EMBL" id="AP014610">
    <property type="protein sequence ID" value="BBA17577.1"/>
    <property type="molecule type" value="Genomic_DNA"/>
</dbReference>
<evidence type="ECO:0000256" key="1">
    <source>
        <dbReference type="ARBA" id="ARBA00001926"/>
    </source>
</evidence>
<dbReference type="Pfam" id="PF14537">
    <property type="entry name" value="Cytochrom_c3_2"/>
    <property type="match status" value="1"/>
</dbReference>
<dbReference type="PROSITE" id="PS51007">
    <property type="entry name" value="CYTC"/>
    <property type="match status" value="1"/>
</dbReference>
<feature type="domain" description="Cytochrome c" evidence="10">
    <location>
        <begin position="26"/>
        <end position="120"/>
    </location>
</feature>
<keyword evidence="9" id="KW-0472">Membrane</keyword>
<dbReference type="CDD" id="cd08168">
    <property type="entry name" value="Cytochrom_C3"/>
    <property type="match status" value="1"/>
</dbReference>
<keyword evidence="3" id="KW-0813">Transport</keyword>
<dbReference type="InterPro" id="IPR009056">
    <property type="entry name" value="Cyt_c-like_dom"/>
</dbReference>
<name>A0AAD1FR88_9FLAO</name>
<evidence type="ECO:0000256" key="8">
    <source>
        <dbReference type="PROSITE-ProRule" id="PRU00433"/>
    </source>
</evidence>
<dbReference type="Gene3D" id="1.10.760.10">
    <property type="entry name" value="Cytochrome c-like domain"/>
    <property type="match status" value="1"/>
</dbReference>
<dbReference type="InterPro" id="IPR036280">
    <property type="entry name" value="Multihaem_cyt_sf"/>
</dbReference>
<evidence type="ECO:0000313" key="12">
    <source>
        <dbReference type="Proteomes" id="UP000262607"/>
    </source>
</evidence>
<evidence type="ECO:0000256" key="9">
    <source>
        <dbReference type="SAM" id="Phobius"/>
    </source>
</evidence>
<keyword evidence="6" id="KW-0249">Electron transport</keyword>
<dbReference type="GO" id="GO:0009055">
    <property type="term" value="F:electron transfer activity"/>
    <property type="evidence" value="ECO:0007669"/>
    <property type="project" value="InterPro"/>
</dbReference>
<evidence type="ECO:0000256" key="5">
    <source>
        <dbReference type="ARBA" id="ARBA00022723"/>
    </source>
</evidence>
<evidence type="ECO:0000313" key="11">
    <source>
        <dbReference type="EMBL" id="BBA17577.1"/>
    </source>
</evidence>
<dbReference type="GO" id="GO:0020037">
    <property type="term" value="F:heme binding"/>
    <property type="evidence" value="ECO:0007669"/>
    <property type="project" value="InterPro"/>
</dbReference>
<dbReference type="GO" id="GO:0030313">
    <property type="term" value="C:cell envelope"/>
    <property type="evidence" value="ECO:0007669"/>
    <property type="project" value="UniProtKB-SubCell"/>
</dbReference>
<dbReference type="InterPro" id="IPR036909">
    <property type="entry name" value="Cyt_c-like_dom_sf"/>
</dbReference>
<evidence type="ECO:0000256" key="4">
    <source>
        <dbReference type="ARBA" id="ARBA00022617"/>
    </source>
</evidence>
<dbReference type="InterPro" id="IPR012286">
    <property type="entry name" value="Tetrahaem_cytochrome"/>
</dbReference>
<proteinExistence type="predicted"/>
<feature type="transmembrane region" description="Helical" evidence="9">
    <location>
        <begin position="145"/>
        <end position="166"/>
    </location>
</feature>
<dbReference type="GeneID" id="66557011"/>
<reference evidence="11 12" key="1">
    <citation type="submission" date="2014-06" db="EMBL/GenBank/DDBJ databases">
        <title>Genome sequence of the intracellular symbiont Blattabacterium cuenoti, strain CPU2 from the wood feeding cockroach Cryptocercus punctulatus.</title>
        <authorList>
            <person name="Kinjo Y."/>
            <person name="Ohkuma M."/>
            <person name="Tokuda G."/>
        </authorList>
    </citation>
    <scope>NUCLEOTIDE SEQUENCE [LARGE SCALE GENOMIC DNA]</scope>
    <source>
        <strain evidence="11 12">CPU2</strain>
    </source>
</reference>
<feature type="transmembrane region" description="Helical" evidence="9">
    <location>
        <begin position="209"/>
        <end position="231"/>
    </location>
</feature>
<comment type="cofactor">
    <cofactor evidence="1">
        <name>heme c</name>
        <dbReference type="ChEBI" id="CHEBI:61717"/>
    </cofactor>
</comment>
<evidence type="ECO:0000256" key="3">
    <source>
        <dbReference type="ARBA" id="ARBA00022448"/>
    </source>
</evidence>
<dbReference type="SUPFAM" id="SSF46626">
    <property type="entry name" value="Cytochrome c"/>
    <property type="match status" value="1"/>
</dbReference>
<keyword evidence="5 8" id="KW-0479">Metal-binding</keyword>
<protein>
    <submittedName>
        <fullName evidence="11">Cytochrome c</fullName>
    </submittedName>
</protein>
<keyword evidence="7 8" id="KW-0408">Iron</keyword>
<evidence type="ECO:0000259" key="10">
    <source>
        <dbReference type="PROSITE" id="PS51007"/>
    </source>
</evidence>
<organism evidence="11 12">
    <name type="scientific">Blattabacterium punctulatus CPU2</name>
    <dbReference type="NCBI Taxonomy" id="1457032"/>
    <lineage>
        <taxon>Bacteria</taxon>
        <taxon>Pseudomonadati</taxon>
        <taxon>Bacteroidota</taxon>
        <taxon>Flavobacteriia</taxon>
        <taxon>Flavobacteriales</taxon>
        <taxon>Blattabacteriaceae</taxon>
        <taxon>Blattabacterium</taxon>
    </lineage>
</organism>
<dbReference type="GO" id="GO:0046872">
    <property type="term" value="F:metal ion binding"/>
    <property type="evidence" value="ECO:0007669"/>
    <property type="project" value="UniProtKB-KW"/>
</dbReference>
<dbReference type="AlphaFoldDB" id="A0AAD1FR88"/>
<dbReference type="SUPFAM" id="SSF48695">
    <property type="entry name" value="Multiheme cytochromes"/>
    <property type="match status" value="1"/>
</dbReference>
<keyword evidence="9" id="KW-0812">Transmembrane</keyword>
<gene>
    <name evidence="11" type="ORF">CPU2_058</name>
</gene>
<evidence type="ECO:0000256" key="2">
    <source>
        <dbReference type="ARBA" id="ARBA00004196"/>
    </source>
</evidence>
<dbReference type="RefSeq" id="WP_110548894.1">
    <property type="nucleotide sequence ID" value="NZ_AP014610.1"/>
</dbReference>
<dbReference type="Pfam" id="PF00034">
    <property type="entry name" value="Cytochrom_C"/>
    <property type="match status" value="1"/>
</dbReference>
<accession>A0AAD1FR88</accession>
<sequence>MKNFLFSIFFSFSTFIFLIEAKNIEGNFENGKKNFKQNCTSCHSLDLEKKMIGPALYGVTEKRNREWLHKWIVDNKSLRNSGDLDAISIYKEYGNVEMNSFNQLSEQQIDDILYFIKKSKTQDNKQKKENKQEFYSNIELEKNQFLIKIIFFGLFIFSIILLWILYKIYILTHLLSKDFLFTEKKNKKNFWILTYLFLYKFLGDKKKNWYFLSSFIGFFFILGIYGIWIFLMQIDVNKGYKPDQPIYFSHKIHSGINGIDCQYCHNSAKYSKVSGIPSANICMNCHITINEYKGDYIEKGKSREEYNKEIQKIYHSVGWDPEVRKYSKKTHPIQWIRIHNMPDFVYFDHSQHIITGEKMIKKSKKVDLSCNACHGKVQNMDQVEMANNFTMEWCISCHKNTEIDTENQYYKEYFPDFIKQKKEKKITVDMIGGLECAKCHY</sequence>
<dbReference type="Gene3D" id="3.90.10.10">
    <property type="entry name" value="Cytochrome C3"/>
    <property type="match status" value="2"/>
</dbReference>
<comment type="subcellular location">
    <subcellularLocation>
        <location evidence="2">Cell envelope</location>
    </subcellularLocation>
</comment>